<evidence type="ECO:0000259" key="9">
    <source>
        <dbReference type="PROSITE" id="PS51123"/>
    </source>
</evidence>
<organism evidence="10 11">
    <name type="scientific">Kluyvera cryocrescens</name>
    <name type="common">Kluyvera citrophila</name>
    <dbReference type="NCBI Taxonomy" id="580"/>
    <lineage>
        <taxon>Bacteria</taxon>
        <taxon>Pseudomonadati</taxon>
        <taxon>Pseudomonadota</taxon>
        <taxon>Gammaproteobacteria</taxon>
        <taxon>Enterobacterales</taxon>
        <taxon>Enterobacteriaceae</taxon>
        <taxon>Kluyvera</taxon>
    </lineage>
</organism>
<protein>
    <submittedName>
        <fullName evidence="10">Inner membrane lipoprotein YiaD</fullName>
    </submittedName>
</protein>
<dbReference type="Pfam" id="PF00691">
    <property type="entry name" value="OmpA"/>
    <property type="match status" value="1"/>
</dbReference>
<sequence length="548" mass="59498">MGAGIGALSSSKHDRGKGALIGAAAGAAVGGGVGYYMDAQEAKLRQKMQGTGVSVTRNGDNIVLNMPNNVTFDSSSSTLKPAGANTLVGVAMVLKEYEKTAVNVVGYTDSTGSQQLNMKLSQQRADSVASSLITQGVAAARVRTSGMGPGKSDCQQQHRRRQSAEPPRRDYAQPDVIFLLPGWRHVSRQKRLLNQIFALRCSHFQARRTSMAKSARPTISDVAKAAQTGKTSISRYLNGEKHLLSDALLARIEAAIAELDYRPSLMARNLKRGRTRLIGLIIADITNPYSVNVLSGIEAACREKGFTPLVCNTNNEVNQELHYLDLLRSYQVEGIVVNAVGMREEGLQRLQQSALPMVLIDRKIPDFSCDVVGLDNAQAATTATEHLIEQGFEALLFISEPLGTVNTRRERLSAFRATLARYPGVVADNAEVPLAENTQLDNTLRQFHQQHRGMRKAVISANGALTLQVARSLKRIGLNWGSDIGLLGFDELEWAELAGVGITTLKQPTWQIGYAAVEQVVRRIEGVSESIHEQVFSGELIVRGSTAR</sequence>
<dbReference type="PRINTS" id="PR01021">
    <property type="entry name" value="OMPADOMAIN"/>
</dbReference>
<keyword evidence="4 6" id="KW-0472">Membrane</keyword>
<dbReference type="SUPFAM" id="SSF103088">
    <property type="entry name" value="OmpA-like"/>
    <property type="match status" value="1"/>
</dbReference>
<dbReference type="AlphaFoldDB" id="A0A485ANQ6"/>
<dbReference type="GO" id="GO:0000976">
    <property type="term" value="F:transcription cis-regulatory region binding"/>
    <property type="evidence" value="ECO:0007669"/>
    <property type="project" value="TreeGrafter"/>
</dbReference>
<evidence type="ECO:0000256" key="4">
    <source>
        <dbReference type="ARBA" id="ARBA00023136"/>
    </source>
</evidence>
<dbReference type="GO" id="GO:0003700">
    <property type="term" value="F:DNA-binding transcription factor activity"/>
    <property type="evidence" value="ECO:0007669"/>
    <property type="project" value="TreeGrafter"/>
</dbReference>
<evidence type="ECO:0000256" key="6">
    <source>
        <dbReference type="PROSITE-ProRule" id="PRU00473"/>
    </source>
</evidence>
<dbReference type="InterPro" id="IPR000843">
    <property type="entry name" value="HTH_LacI"/>
</dbReference>
<feature type="domain" description="HTH lacI-type" evidence="8">
    <location>
        <begin position="217"/>
        <end position="272"/>
    </location>
</feature>
<dbReference type="Gene3D" id="1.10.260.40">
    <property type="entry name" value="lambda repressor-like DNA-binding domains"/>
    <property type="match status" value="1"/>
</dbReference>
<accession>A0A485ANQ6</accession>
<evidence type="ECO:0000256" key="1">
    <source>
        <dbReference type="ARBA" id="ARBA00004370"/>
    </source>
</evidence>
<evidence type="ECO:0000313" key="10">
    <source>
        <dbReference type="EMBL" id="VFS61766.1"/>
    </source>
</evidence>
<dbReference type="CDD" id="cd07185">
    <property type="entry name" value="OmpA_C-like"/>
    <property type="match status" value="1"/>
</dbReference>
<dbReference type="InterPro" id="IPR001761">
    <property type="entry name" value="Peripla_BP/Lac1_sug-bd_dom"/>
</dbReference>
<evidence type="ECO:0000313" key="11">
    <source>
        <dbReference type="Proteomes" id="UP000401081"/>
    </source>
</evidence>
<dbReference type="GO" id="GO:0009279">
    <property type="term" value="C:cell outer membrane"/>
    <property type="evidence" value="ECO:0007669"/>
    <property type="project" value="InterPro"/>
</dbReference>
<dbReference type="InterPro" id="IPR010982">
    <property type="entry name" value="Lambda_DNA-bd_dom_sf"/>
</dbReference>
<dbReference type="Proteomes" id="UP000401081">
    <property type="component" value="Unassembled WGS sequence"/>
</dbReference>
<dbReference type="CDD" id="cd01392">
    <property type="entry name" value="HTH_LacI"/>
    <property type="match status" value="1"/>
</dbReference>
<dbReference type="Pfam" id="PF00356">
    <property type="entry name" value="LacI"/>
    <property type="match status" value="1"/>
</dbReference>
<keyword evidence="3" id="KW-0238">DNA-binding</keyword>
<dbReference type="EMBL" id="CAADJD010000015">
    <property type="protein sequence ID" value="VFS61766.1"/>
    <property type="molecule type" value="Genomic_DNA"/>
</dbReference>
<comment type="subcellular location">
    <subcellularLocation>
        <location evidence="1">Membrane</location>
    </subcellularLocation>
</comment>
<dbReference type="PROSITE" id="PS51123">
    <property type="entry name" value="OMPA_2"/>
    <property type="match status" value="1"/>
</dbReference>
<name>A0A485ANQ6_KLUCR</name>
<gene>
    <name evidence="10" type="primary">yiaD_1</name>
    <name evidence="10" type="ORF">NCTC12993_02051</name>
</gene>
<evidence type="ECO:0000256" key="7">
    <source>
        <dbReference type="SAM" id="MobiDB-lite"/>
    </source>
</evidence>
<evidence type="ECO:0000259" key="8">
    <source>
        <dbReference type="PROSITE" id="PS50932"/>
    </source>
</evidence>
<feature type="region of interest" description="Disordered" evidence="7">
    <location>
        <begin position="141"/>
        <end position="169"/>
    </location>
</feature>
<evidence type="ECO:0000256" key="2">
    <source>
        <dbReference type="ARBA" id="ARBA00023015"/>
    </source>
</evidence>
<dbReference type="InterPro" id="IPR036737">
    <property type="entry name" value="OmpA-like_sf"/>
</dbReference>
<proteinExistence type="predicted"/>
<dbReference type="SUPFAM" id="SSF53822">
    <property type="entry name" value="Periplasmic binding protein-like I"/>
    <property type="match status" value="1"/>
</dbReference>
<dbReference type="PROSITE" id="PS01068">
    <property type="entry name" value="OMPA_1"/>
    <property type="match status" value="1"/>
</dbReference>
<dbReference type="Pfam" id="PF13488">
    <property type="entry name" value="Gly-zipper_Omp"/>
    <property type="match status" value="1"/>
</dbReference>
<keyword evidence="10" id="KW-0449">Lipoprotein</keyword>
<dbReference type="PANTHER" id="PTHR30146:SF145">
    <property type="entry name" value="RIBOSE OPERON REPRESSOR"/>
    <property type="match status" value="1"/>
</dbReference>
<reference evidence="10 11" key="1">
    <citation type="submission" date="2019-03" db="EMBL/GenBank/DDBJ databases">
        <authorList>
            <consortium name="Pathogen Informatics"/>
        </authorList>
    </citation>
    <scope>NUCLEOTIDE SEQUENCE [LARGE SCALE GENOMIC DNA]</scope>
    <source>
        <strain evidence="10 11">NCTC12993</strain>
    </source>
</reference>
<evidence type="ECO:0000256" key="3">
    <source>
        <dbReference type="ARBA" id="ARBA00023125"/>
    </source>
</evidence>
<dbReference type="InterPro" id="IPR028082">
    <property type="entry name" value="Peripla_BP_I"/>
</dbReference>
<feature type="domain" description="OmpA-like" evidence="9">
    <location>
        <begin position="59"/>
        <end position="217"/>
    </location>
</feature>
<dbReference type="InterPro" id="IPR006665">
    <property type="entry name" value="OmpA-like"/>
</dbReference>
<dbReference type="SUPFAM" id="SSF47413">
    <property type="entry name" value="lambda repressor-like DNA-binding domains"/>
    <property type="match status" value="1"/>
</dbReference>
<dbReference type="SMART" id="SM00354">
    <property type="entry name" value="HTH_LACI"/>
    <property type="match status" value="1"/>
</dbReference>
<keyword evidence="5" id="KW-0804">Transcription</keyword>
<keyword evidence="2" id="KW-0805">Transcription regulation</keyword>
<keyword evidence="11" id="KW-1185">Reference proteome</keyword>
<dbReference type="InterPro" id="IPR039567">
    <property type="entry name" value="Gly-zipper"/>
</dbReference>
<dbReference type="Gene3D" id="3.30.1330.60">
    <property type="entry name" value="OmpA-like domain"/>
    <property type="match status" value="1"/>
</dbReference>
<dbReference type="Gene3D" id="3.40.50.2300">
    <property type="match status" value="2"/>
</dbReference>
<dbReference type="PANTHER" id="PTHR30146">
    <property type="entry name" value="LACI-RELATED TRANSCRIPTIONAL REPRESSOR"/>
    <property type="match status" value="1"/>
</dbReference>
<dbReference type="Pfam" id="PF00532">
    <property type="entry name" value="Peripla_BP_1"/>
    <property type="match status" value="1"/>
</dbReference>
<dbReference type="CDD" id="cd06283">
    <property type="entry name" value="PBP1_RegR_EndR_KdgR-like"/>
    <property type="match status" value="1"/>
</dbReference>
<dbReference type="InterPro" id="IPR006690">
    <property type="entry name" value="OMPA-like_CS"/>
</dbReference>
<evidence type="ECO:0000256" key="5">
    <source>
        <dbReference type="ARBA" id="ARBA00023163"/>
    </source>
</evidence>
<dbReference type="PROSITE" id="PS50932">
    <property type="entry name" value="HTH_LACI_2"/>
    <property type="match status" value="1"/>
</dbReference>
<dbReference type="InterPro" id="IPR006664">
    <property type="entry name" value="OMP_bac"/>
</dbReference>